<dbReference type="OrthoDB" id="9807744at2"/>
<keyword evidence="4" id="KW-1185">Reference proteome</keyword>
<feature type="transmembrane region" description="Helical" evidence="1">
    <location>
        <begin position="97"/>
        <end position="114"/>
    </location>
</feature>
<keyword evidence="1" id="KW-0812">Transmembrane</keyword>
<organism evidence="3 4">
    <name type="scientific">Ulvibacterium marinum</name>
    <dbReference type="NCBI Taxonomy" id="2419782"/>
    <lineage>
        <taxon>Bacteria</taxon>
        <taxon>Pseudomonadati</taxon>
        <taxon>Bacteroidota</taxon>
        <taxon>Flavobacteriia</taxon>
        <taxon>Flavobacteriales</taxon>
        <taxon>Flavobacteriaceae</taxon>
        <taxon>Ulvibacterium</taxon>
    </lineage>
</organism>
<dbReference type="EMBL" id="RBCJ01000002">
    <property type="protein sequence ID" value="RKN81022.1"/>
    <property type="molecule type" value="Genomic_DNA"/>
</dbReference>
<feature type="transmembrane region" description="Helical" evidence="1">
    <location>
        <begin position="292"/>
        <end position="309"/>
    </location>
</feature>
<keyword evidence="1" id="KW-1133">Transmembrane helix</keyword>
<feature type="transmembrane region" description="Helical" evidence="1">
    <location>
        <begin position="329"/>
        <end position="351"/>
    </location>
</feature>
<feature type="transmembrane region" description="Helical" evidence="1">
    <location>
        <begin position="250"/>
        <end position="272"/>
    </location>
</feature>
<sequence>MTNTTTKSRIEIVDALRGFSLAGIVIVHLVENYVGAPTPEGAMEATRQGIADTIVDGFIFLLLRGKFFALFSFLFGLSFFIQMDNAHTKGQDFRGRFLWRLIILLGIGYIHHLFYRGDILTIYAVLGILLIPFYRLSNTWLLGITTLIFLGLGRYIVFMLTKDTSMFIEDDLLSPSSPVIANYYNILKEGELWDVFRSNAVEGHLMKMHFQLGVFSRAYLTFGFFLLGLFVGRFKFFQNFMEHKKLVKKVLWWSIGLFVLSIGMVMALFSQLGPDVKFDNWPAMLGLTALDLNNIAMTFIILALFVILYKKVKAGRWLAKFAPYGRMALTNYVFQSIVGTFIFFGWGLGYLGELRNIYTFLIAIFMIFGQLILSKWWLKYFYYGPLEWAWRSLTYLKLFPMKRKDTTLF</sequence>
<feature type="transmembrane region" description="Helical" evidence="1">
    <location>
        <begin position="141"/>
        <end position="160"/>
    </location>
</feature>
<dbReference type="RefSeq" id="WP_120711178.1">
    <property type="nucleotide sequence ID" value="NZ_RBCJ01000002.1"/>
</dbReference>
<evidence type="ECO:0000313" key="4">
    <source>
        <dbReference type="Proteomes" id="UP000276603"/>
    </source>
</evidence>
<dbReference type="PANTHER" id="PTHR30590">
    <property type="entry name" value="INNER MEMBRANE PROTEIN"/>
    <property type="match status" value="1"/>
</dbReference>
<dbReference type="InterPro" id="IPR052529">
    <property type="entry name" value="Bact_Transport_Assoc"/>
</dbReference>
<protein>
    <submittedName>
        <fullName evidence="3">DUF418 domain-containing protein</fullName>
    </submittedName>
</protein>
<dbReference type="InterPro" id="IPR007349">
    <property type="entry name" value="DUF418"/>
</dbReference>
<gene>
    <name evidence="3" type="ORF">D7Z94_08710</name>
</gene>
<dbReference type="PANTHER" id="PTHR30590:SF2">
    <property type="entry name" value="INNER MEMBRANE PROTEIN"/>
    <property type="match status" value="1"/>
</dbReference>
<evidence type="ECO:0000313" key="3">
    <source>
        <dbReference type="EMBL" id="RKN81022.1"/>
    </source>
</evidence>
<feature type="transmembrane region" description="Helical" evidence="1">
    <location>
        <begin position="357"/>
        <end position="378"/>
    </location>
</feature>
<feature type="transmembrane region" description="Helical" evidence="1">
    <location>
        <begin position="67"/>
        <end position="85"/>
    </location>
</feature>
<feature type="transmembrane region" description="Helical" evidence="1">
    <location>
        <begin position="208"/>
        <end position="230"/>
    </location>
</feature>
<evidence type="ECO:0000256" key="1">
    <source>
        <dbReference type="SAM" id="Phobius"/>
    </source>
</evidence>
<comment type="caution">
    <text evidence="3">The sequence shown here is derived from an EMBL/GenBank/DDBJ whole genome shotgun (WGS) entry which is preliminary data.</text>
</comment>
<feature type="domain" description="DUF418" evidence="2">
    <location>
        <begin position="232"/>
        <end position="397"/>
    </location>
</feature>
<dbReference type="Proteomes" id="UP000276603">
    <property type="component" value="Unassembled WGS sequence"/>
</dbReference>
<dbReference type="AlphaFoldDB" id="A0A3B0C611"/>
<reference evidence="3 4" key="1">
    <citation type="submission" date="2018-10" db="EMBL/GenBank/DDBJ databases">
        <title>Ulvibacterium marinum gen. nov., sp. nov., a novel marine bacterium of the family Flavobacteriaceae, isolated from a culture of the green alga Ulva prolifera.</title>
        <authorList>
            <person name="Zhang Z."/>
        </authorList>
    </citation>
    <scope>NUCLEOTIDE SEQUENCE [LARGE SCALE GENOMIC DNA]</scope>
    <source>
        <strain evidence="3 4">CCMM003</strain>
    </source>
</reference>
<accession>A0A3B0C611</accession>
<keyword evidence="1" id="KW-0472">Membrane</keyword>
<evidence type="ECO:0000259" key="2">
    <source>
        <dbReference type="Pfam" id="PF04235"/>
    </source>
</evidence>
<proteinExistence type="predicted"/>
<dbReference type="Pfam" id="PF04235">
    <property type="entry name" value="DUF418"/>
    <property type="match status" value="1"/>
</dbReference>
<name>A0A3B0C611_9FLAO</name>